<comment type="caution">
    <text evidence="2">The sequence shown here is derived from an EMBL/GenBank/DDBJ whole genome shotgun (WGS) entry which is preliminary data.</text>
</comment>
<dbReference type="Proteomes" id="UP001500325">
    <property type="component" value="Unassembled WGS sequence"/>
</dbReference>
<sequence length="53" mass="5311">MLLTGCSGGTDEVTGGTPFETTGCAAEQVPGNQLGVQTMTGRRPGSDRAVIGQ</sequence>
<keyword evidence="3" id="KW-1185">Reference proteome</keyword>
<reference evidence="3" key="1">
    <citation type="journal article" date="2019" name="Int. J. Syst. Evol. Microbiol.">
        <title>The Global Catalogue of Microorganisms (GCM) 10K type strain sequencing project: providing services to taxonomists for standard genome sequencing and annotation.</title>
        <authorList>
            <consortium name="The Broad Institute Genomics Platform"/>
            <consortium name="The Broad Institute Genome Sequencing Center for Infectious Disease"/>
            <person name="Wu L."/>
            <person name="Ma J."/>
        </authorList>
    </citation>
    <scope>NUCLEOTIDE SEQUENCE [LARGE SCALE GENOMIC DNA]</scope>
    <source>
        <strain evidence="3">JCM 18055</strain>
    </source>
</reference>
<protein>
    <submittedName>
        <fullName evidence="2">Uncharacterized protein</fullName>
    </submittedName>
</protein>
<dbReference type="EMBL" id="BAABIC010000003">
    <property type="protein sequence ID" value="GAA4678745.1"/>
    <property type="molecule type" value="Genomic_DNA"/>
</dbReference>
<evidence type="ECO:0000313" key="3">
    <source>
        <dbReference type="Proteomes" id="UP001500325"/>
    </source>
</evidence>
<evidence type="ECO:0000313" key="2">
    <source>
        <dbReference type="EMBL" id="GAA4678745.1"/>
    </source>
</evidence>
<proteinExistence type="predicted"/>
<gene>
    <name evidence="2" type="ORF">GCM10023215_09620</name>
</gene>
<accession>A0ABP8W293</accession>
<name>A0ABP8W293_9PSEU</name>
<evidence type="ECO:0000256" key="1">
    <source>
        <dbReference type="SAM" id="MobiDB-lite"/>
    </source>
</evidence>
<dbReference type="RefSeq" id="WP_345378609.1">
    <property type="nucleotide sequence ID" value="NZ_BAABIC010000003.1"/>
</dbReference>
<organism evidence="2 3">
    <name type="scientific">Pseudonocardia yuanmonensis</name>
    <dbReference type="NCBI Taxonomy" id="1095914"/>
    <lineage>
        <taxon>Bacteria</taxon>
        <taxon>Bacillati</taxon>
        <taxon>Actinomycetota</taxon>
        <taxon>Actinomycetes</taxon>
        <taxon>Pseudonocardiales</taxon>
        <taxon>Pseudonocardiaceae</taxon>
        <taxon>Pseudonocardia</taxon>
    </lineage>
</organism>
<feature type="region of interest" description="Disordered" evidence="1">
    <location>
        <begin position="1"/>
        <end position="25"/>
    </location>
</feature>